<dbReference type="EMBL" id="UOFS01000025">
    <property type="protein sequence ID" value="VAW96112.1"/>
    <property type="molecule type" value="Genomic_DNA"/>
</dbReference>
<dbReference type="GO" id="GO:0003700">
    <property type="term" value="F:DNA-binding transcription factor activity"/>
    <property type="evidence" value="ECO:0007669"/>
    <property type="project" value="InterPro"/>
</dbReference>
<organism evidence="6">
    <name type="scientific">hydrothermal vent metagenome</name>
    <dbReference type="NCBI Taxonomy" id="652676"/>
    <lineage>
        <taxon>unclassified sequences</taxon>
        <taxon>metagenomes</taxon>
        <taxon>ecological metagenomes</taxon>
    </lineage>
</organism>
<dbReference type="GO" id="GO:0004792">
    <property type="term" value="F:thiosulfate-cyanide sulfurtransferase activity"/>
    <property type="evidence" value="ECO:0007669"/>
    <property type="project" value="InterPro"/>
</dbReference>
<dbReference type="PANTHER" id="PTHR43132">
    <property type="entry name" value="ARSENICAL RESISTANCE OPERON REPRESSOR ARSR-RELATED"/>
    <property type="match status" value="1"/>
</dbReference>
<evidence type="ECO:0000256" key="3">
    <source>
        <dbReference type="ARBA" id="ARBA00023163"/>
    </source>
</evidence>
<dbReference type="CDD" id="cd00090">
    <property type="entry name" value="HTH_ARSR"/>
    <property type="match status" value="1"/>
</dbReference>
<dbReference type="Gene3D" id="1.10.10.10">
    <property type="entry name" value="Winged helix-like DNA-binding domain superfamily/Winged helix DNA-binding domain"/>
    <property type="match status" value="1"/>
</dbReference>
<dbReference type="InterPro" id="IPR001845">
    <property type="entry name" value="HTH_ArsR_DNA-bd_dom"/>
</dbReference>
<name>A0A3B1A8H1_9ZZZZ</name>
<dbReference type="PROSITE" id="PS00380">
    <property type="entry name" value="RHODANESE_1"/>
    <property type="match status" value="1"/>
</dbReference>
<dbReference type="SMART" id="SM00418">
    <property type="entry name" value="HTH_ARSR"/>
    <property type="match status" value="1"/>
</dbReference>
<dbReference type="PRINTS" id="PR00778">
    <property type="entry name" value="HTHARSR"/>
</dbReference>
<dbReference type="SUPFAM" id="SSF46785">
    <property type="entry name" value="Winged helix' DNA-binding domain"/>
    <property type="match status" value="1"/>
</dbReference>
<gene>
    <name evidence="6" type="ORF">MNBD_GAMMA22-856</name>
</gene>
<protein>
    <submittedName>
        <fullName evidence="6">Transcriptional regulator, ArsR family</fullName>
    </submittedName>
</protein>
<dbReference type="GO" id="GO:0003677">
    <property type="term" value="F:DNA binding"/>
    <property type="evidence" value="ECO:0007669"/>
    <property type="project" value="UniProtKB-KW"/>
</dbReference>
<dbReference type="SMART" id="SM00450">
    <property type="entry name" value="RHOD"/>
    <property type="match status" value="1"/>
</dbReference>
<dbReference type="InterPro" id="IPR001307">
    <property type="entry name" value="Thiosulphate_STrfase_CS"/>
</dbReference>
<dbReference type="FunFam" id="3.40.250.10:FF:000039">
    <property type="entry name" value="ArsR family transcriptional regulator"/>
    <property type="match status" value="1"/>
</dbReference>
<dbReference type="InterPro" id="IPR036873">
    <property type="entry name" value="Rhodanese-like_dom_sf"/>
</dbReference>
<dbReference type="AlphaFoldDB" id="A0A3B1A8H1"/>
<dbReference type="Gene3D" id="3.40.250.10">
    <property type="entry name" value="Rhodanese-like domain"/>
    <property type="match status" value="1"/>
</dbReference>
<dbReference type="InterPro" id="IPR011991">
    <property type="entry name" value="ArsR-like_HTH"/>
</dbReference>
<dbReference type="Pfam" id="PF01022">
    <property type="entry name" value="HTH_5"/>
    <property type="match status" value="1"/>
</dbReference>
<evidence type="ECO:0000259" key="5">
    <source>
        <dbReference type="PROSITE" id="PS50987"/>
    </source>
</evidence>
<sequence>MSSQNFKHKIFSQFARVGKALGNGNRLELLDFLAQSERNVEQLAQVAGLSLANTSQHLQHLRQAGLVTSRKQGLKVYYKISGADVILLLQSLRQVTERHVAEVNQLVSTYLNVKDNLEAIPRDELISRVKDGLVTVIDVRPVEEYAAGHIPGAINIPLHELELRLNELSTEQEIVAYCRGPHCVLAFDAVASLRQQGLQARRMQDGFPEWQVDGLPTVKNTDEIN</sequence>
<keyword evidence="3" id="KW-0804">Transcription</keyword>
<dbReference type="InterPro" id="IPR036388">
    <property type="entry name" value="WH-like_DNA-bd_sf"/>
</dbReference>
<dbReference type="InterPro" id="IPR051011">
    <property type="entry name" value="Metal_resp_trans_reg"/>
</dbReference>
<evidence type="ECO:0000256" key="2">
    <source>
        <dbReference type="ARBA" id="ARBA00023125"/>
    </source>
</evidence>
<dbReference type="InterPro" id="IPR036390">
    <property type="entry name" value="WH_DNA-bd_sf"/>
</dbReference>
<dbReference type="Pfam" id="PF00581">
    <property type="entry name" value="Rhodanese"/>
    <property type="match status" value="1"/>
</dbReference>
<evidence type="ECO:0000256" key="1">
    <source>
        <dbReference type="ARBA" id="ARBA00023015"/>
    </source>
</evidence>
<dbReference type="PANTHER" id="PTHR43132:SF8">
    <property type="entry name" value="HTH-TYPE TRANSCRIPTIONAL REGULATOR KMTR"/>
    <property type="match status" value="1"/>
</dbReference>
<accession>A0A3B1A8H1</accession>
<feature type="domain" description="Rhodanese" evidence="4">
    <location>
        <begin position="130"/>
        <end position="219"/>
    </location>
</feature>
<feature type="domain" description="HTH arsR-type" evidence="5">
    <location>
        <begin position="6"/>
        <end position="100"/>
    </location>
</feature>
<dbReference type="PROSITE" id="PS50206">
    <property type="entry name" value="RHODANESE_3"/>
    <property type="match status" value="1"/>
</dbReference>
<proteinExistence type="predicted"/>
<dbReference type="CDD" id="cd00158">
    <property type="entry name" value="RHOD"/>
    <property type="match status" value="1"/>
</dbReference>
<keyword evidence="2" id="KW-0238">DNA-binding</keyword>
<dbReference type="SUPFAM" id="SSF52821">
    <property type="entry name" value="Rhodanese/Cell cycle control phosphatase"/>
    <property type="match status" value="1"/>
</dbReference>
<evidence type="ECO:0000313" key="6">
    <source>
        <dbReference type="EMBL" id="VAW96112.1"/>
    </source>
</evidence>
<dbReference type="InterPro" id="IPR001763">
    <property type="entry name" value="Rhodanese-like_dom"/>
</dbReference>
<evidence type="ECO:0000259" key="4">
    <source>
        <dbReference type="PROSITE" id="PS50206"/>
    </source>
</evidence>
<dbReference type="PROSITE" id="PS50987">
    <property type="entry name" value="HTH_ARSR_2"/>
    <property type="match status" value="1"/>
</dbReference>
<dbReference type="NCBIfam" id="NF033788">
    <property type="entry name" value="HTH_metalloreg"/>
    <property type="match status" value="1"/>
</dbReference>
<keyword evidence="1" id="KW-0805">Transcription regulation</keyword>
<reference evidence="6" key="1">
    <citation type="submission" date="2018-06" db="EMBL/GenBank/DDBJ databases">
        <authorList>
            <person name="Zhirakovskaya E."/>
        </authorList>
    </citation>
    <scope>NUCLEOTIDE SEQUENCE</scope>
</reference>